<evidence type="ECO:0000313" key="2">
    <source>
        <dbReference type="EMBL" id="KAF6737458.1"/>
    </source>
</evidence>
<feature type="signal peptide" evidence="1">
    <location>
        <begin position="1"/>
        <end position="21"/>
    </location>
</feature>
<feature type="chain" id="PRO_5032932360" evidence="1">
    <location>
        <begin position="22"/>
        <end position="155"/>
    </location>
</feature>
<evidence type="ECO:0000256" key="1">
    <source>
        <dbReference type="SAM" id="SignalP"/>
    </source>
</evidence>
<evidence type="ECO:0000313" key="3">
    <source>
        <dbReference type="Proteomes" id="UP000646548"/>
    </source>
</evidence>
<name>A0A834FNM1_ORYME</name>
<reference evidence="2" key="1">
    <citation type="journal article" name="BMC Genomics">
        <title>Long-read sequencing and de novo genome assembly of marine medaka (Oryzias melastigma).</title>
        <authorList>
            <person name="Liang P."/>
            <person name="Saqib H.S.A."/>
            <person name="Ni X."/>
            <person name="Shen Y."/>
        </authorList>
    </citation>
    <scope>NUCLEOTIDE SEQUENCE</scope>
    <source>
        <strain evidence="2">Bigg-433</strain>
    </source>
</reference>
<organism evidence="2 3">
    <name type="scientific">Oryzias melastigma</name>
    <name type="common">Marine medaka</name>
    <dbReference type="NCBI Taxonomy" id="30732"/>
    <lineage>
        <taxon>Eukaryota</taxon>
        <taxon>Metazoa</taxon>
        <taxon>Chordata</taxon>
        <taxon>Craniata</taxon>
        <taxon>Vertebrata</taxon>
        <taxon>Euteleostomi</taxon>
        <taxon>Actinopterygii</taxon>
        <taxon>Neopterygii</taxon>
        <taxon>Teleostei</taxon>
        <taxon>Neoteleostei</taxon>
        <taxon>Acanthomorphata</taxon>
        <taxon>Ovalentaria</taxon>
        <taxon>Atherinomorphae</taxon>
        <taxon>Beloniformes</taxon>
        <taxon>Adrianichthyidae</taxon>
        <taxon>Oryziinae</taxon>
        <taxon>Oryzias</taxon>
    </lineage>
</organism>
<keyword evidence="1" id="KW-0732">Signal</keyword>
<dbReference type="EMBL" id="WKFB01000059">
    <property type="protein sequence ID" value="KAF6737458.1"/>
    <property type="molecule type" value="Genomic_DNA"/>
</dbReference>
<proteinExistence type="predicted"/>
<dbReference type="AlphaFoldDB" id="A0A834FNM1"/>
<comment type="caution">
    <text evidence="2">The sequence shown here is derived from an EMBL/GenBank/DDBJ whole genome shotgun (WGS) entry which is preliminary data.</text>
</comment>
<gene>
    <name evidence="2" type="ORF">FQA47_001047</name>
</gene>
<dbReference type="Proteomes" id="UP000646548">
    <property type="component" value="Unassembled WGS sequence"/>
</dbReference>
<accession>A0A834FNM1</accession>
<protein>
    <submittedName>
        <fullName evidence="2">Uncharacterized protein</fullName>
    </submittedName>
</protein>
<sequence length="155" mass="16961">MAPRGFSLILFSSGIRPLALSINSFRTTAEPPGGKRAALNYDAQIHSKLSRIQAYVNNEGQAAVKAPLTVIRLLFQALSSPPSLRVAPWKVQSGDPQLFGPTSTLTVGSGPSSSSCYCCWTSPSVLLLLLLFLFGREDLDRRKDVQRLLKQMERV</sequence>